<evidence type="ECO:0000313" key="3">
    <source>
        <dbReference type="Proteomes" id="UP001595379"/>
    </source>
</evidence>
<proteinExistence type="predicted"/>
<keyword evidence="1" id="KW-0732">Signal</keyword>
<dbReference type="Proteomes" id="UP001595379">
    <property type="component" value="Unassembled WGS sequence"/>
</dbReference>
<keyword evidence="3" id="KW-1185">Reference proteome</keyword>
<gene>
    <name evidence="2" type="ORF">ACFOOR_04125</name>
</gene>
<reference evidence="3" key="1">
    <citation type="journal article" date="2019" name="Int. J. Syst. Evol. Microbiol.">
        <title>The Global Catalogue of Microorganisms (GCM) 10K type strain sequencing project: providing services to taxonomists for standard genome sequencing and annotation.</title>
        <authorList>
            <consortium name="The Broad Institute Genomics Platform"/>
            <consortium name="The Broad Institute Genome Sequencing Center for Infectious Disease"/>
            <person name="Wu L."/>
            <person name="Ma J."/>
        </authorList>
    </citation>
    <scope>NUCLEOTIDE SEQUENCE [LARGE SCALE GENOMIC DNA]</scope>
    <source>
        <strain evidence="3">KCTC 52487</strain>
    </source>
</reference>
<comment type="caution">
    <text evidence="2">The sequence shown here is derived from an EMBL/GenBank/DDBJ whole genome shotgun (WGS) entry which is preliminary data.</text>
</comment>
<dbReference type="RefSeq" id="WP_343165085.1">
    <property type="nucleotide sequence ID" value="NZ_JBHRSV010000002.1"/>
</dbReference>
<feature type="chain" id="PRO_5047302691" evidence="1">
    <location>
        <begin position="24"/>
        <end position="598"/>
    </location>
</feature>
<dbReference type="PROSITE" id="PS51257">
    <property type="entry name" value="PROKAR_LIPOPROTEIN"/>
    <property type="match status" value="1"/>
</dbReference>
<protein>
    <submittedName>
        <fullName evidence="2">Uncharacterized protein</fullName>
    </submittedName>
</protein>
<accession>A0ABV6ZV74</accession>
<evidence type="ECO:0000256" key="1">
    <source>
        <dbReference type="SAM" id="SignalP"/>
    </source>
</evidence>
<organism evidence="2 3">
    <name type="scientific">Hyphobacterium vulgare</name>
    <dbReference type="NCBI Taxonomy" id="1736751"/>
    <lineage>
        <taxon>Bacteria</taxon>
        <taxon>Pseudomonadati</taxon>
        <taxon>Pseudomonadota</taxon>
        <taxon>Alphaproteobacteria</taxon>
        <taxon>Maricaulales</taxon>
        <taxon>Maricaulaceae</taxon>
        <taxon>Hyphobacterium</taxon>
    </lineage>
</organism>
<name>A0ABV6ZV74_9PROT</name>
<evidence type="ECO:0000313" key="2">
    <source>
        <dbReference type="EMBL" id="MFC2925286.1"/>
    </source>
</evidence>
<feature type="signal peptide" evidence="1">
    <location>
        <begin position="1"/>
        <end position="23"/>
    </location>
</feature>
<dbReference type="EMBL" id="JBHRSV010000002">
    <property type="protein sequence ID" value="MFC2925286.1"/>
    <property type="molecule type" value="Genomic_DNA"/>
</dbReference>
<sequence>MRVTIFVGMLAGLLSCLSAPTFAQPRVFTAVSPITRSQVPGQPRTAIMALINNGESTARNCTISAVGANSNFEYSIFEVTIANNEITNNGELNAPFDIPAGTTRYIALSHNFLRDFGTTGQILSISQNLICDNTTTEGFVRLNALNLVQLPGTPADVVSAVVTPSLDGVLRIGVDGGARRAAGAMINIGSGGNPEMITVRPRYPNLGEFVYGFGNFGGPFETLVCETDPINGVCLSPPTASIDVSLGDTARTFAVVLRDNLGFGARLFPNMSRVGLEFVDANGNLVGETNIAYTAPAATPLNSSDPGALAGYAGIYNVNTLSNDGEMWNGAQDAGSGFAVIDPSGGIWLLTYRDSDRLSTSFTEVSYGHQFAGYGQITLGAVDGDTQAFSALIDGMARFTSVDPAVETRATATLTGQGAPSGYFFGNLTRTANEPTSLAITRWPENTNVRANIDAHTIEPVSLSSLAGEFRDIPSIANPVTEPKNSLTITPDGQVSGYFQRGFGDDEESCALTGLMTQPDPLRHVLMISGTLAANGDASCTVAGPVTGVAAYNRPASSFYFSQGQQSVEVNTRTLNFLMRQSDTGEIFTPNFQRDVSE</sequence>